<keyword evidence="2" id="KW-1185">Reference proteome</keyword>
<sequence>MSLGRIPFTAIAKYAECYGILPDIDAFDRFRVIIRAMDSEFIAVSNMKPGEISAQDPDAVKSLLKRAAEGKQGT</sequence>
<evidence type="ECO:0000313" key="1">
    <source>
        <dbReference type="EMBL" id="MBB3020640.1"/>
    </source>
</evidence>
<gene>
    <name evidence="1" type="ORF">FHR70_003726</name>
</gene>
<comment type="caution">
    <text evidence="1">The sequence shown here is derived from an EMBL/GenBank/DDBJ whole genome shotgun (WGS) entry which is preliminary data.</text>
</comment>
<dbReference type="Proteomes" id="UP000532010">
    <property type="component" value="Unassembled WGS sequence"/>
</dbReference>
<name>A0A7W4VPN1_9HYPH</name>
<dbReference type="AlphaFoldDB" id="A0A7W4VPN1"/>
<evidence type="ECO:0000313" key="2">
    <source>
        <dbReference type="Proteomes" id="UP000532010"/>
    </source>
</evidence>
<dbReference type="EMBL" id="JACHWB010000005">
    <property type="protein sequence ID" value="MBB3020640.1"/>
    <property type="molecule type" value="Genomic_DNA"/>
</dbReference>
<protein>
    <submittedName>
        <fullName evidence="1">Uncharacterized protein</fullName>
    </submittedName>
</protein>
<accession>A0A7W4VPN1</accession>
<organism evidence="1 2">
    <name type="scientific">Microvirga lupini</name>
    <dbReference type="NCBI Taxonomy" id="420324"/>
    <lineage>
        <taxon>Bacteria</taxon>
        <taxon>Pseudomonadati</taxon>
        <taxon>Pseudomonadota</taxon>
        <taxon>Alphaproteobacteria</taxon>
        <taxon>Hyphomicrobiales</taxon>
        <taxon>Methylobacteriaceae</taxon>
        <taxon>Microvirga</taxon>
    </lineage>
</organism>
<reference evidence="1 2" key="1">
    <citation type="submission" date="2020-08" db="EMBL/GenBank/DDBJ databases">
        <title>The Agave Microbiome: Exploring the role of microbial communities in plant adaptations to desert environments.</title>
        <authorList>
            <person name="Partida-Martinez L.P."/>
        </authorList>
    </citation>
    <scope>NUCLEOTIDE SEQUENCE [LARGE SCALE GENOMIC DNA]</scope>
    <source>
        <strain evidence="1 2">AT3.9</strain>
    </source>
</reference>
<proteinExistence type="predicted"/>